<dbReference type="SUPFAM" id="SSF52821">
    <property type="entry name" value="Rhodanese/Cell cycle control phosphatase"/>
    <property type="match status" value="1"/>
</dbReference>
<evidence type="ECO:0000313" key="6">
    <source>
        <dbReference type="Proteomes" id="UP000623509"/>
    </source>
</evidence>
<organism evidence="4 5">
    <name type="scientific">Candidatus Dactylopiibacterium carminicum</name>
    <dbReference type="NCBI Taxonomy" id="857335"/>
    <lineage>
        <taxon>Bacteria</taxon>
        <taxon>Pseudomonadati</taxon>
        <taxon>Pseudomonadota</taxon>
        <taxon>Betaproteobacteria</taxon>
        <taxon>Rhodocyclales</taxon>
        <taxon>Rhodocyclaceae</taxon>
        <taxon>Candidatus Dactylopiibacterium</taxon>
    </lineage>
</organism>
<dbReference type="InterPro" id="IPR001763">
    <property type="entry name" value="Rhodanese-like_dom"/>
</dbReference>
<sequence length="152" mass="16198">MESVSLSDLLGLAAARAEKMDLTYAGALTPKEAAAVLKLAPSARLVDIRTRAELDWVGRIPGSVEIEWNSYPGSIPNPHFLTQLKREIDPEALLLFICRSGARSHNAAMAAAAAGLGNSYNVLEGFEGDKDASGQRGKVGGWRHAGLPWSQS</sequence>
<dbReference type="EMBL" id="NMRN01000001">
    <property type="protein sequence ID" value="PAS95290.1"/>
    <property type="molecule type" value="Genomic_DNA"/>
</dbReference>
<dbReference type="EMBL" id="MDUX01000001">
    <property type="protein sequence ID" value="KAF7600791.1"/>
    <property type="molecule type" value="Genomic_DNA"/>
</dbReference>
<dbReference type="OrthoDB" id="9815890at2"/>
<evidence type="ECO:0000313" key="5">
    <source>
        <dbReference type="Proteomes" id="UP000216107"/>
    </source>
</evidence>
<dbReference type="Pfam" id="PF00581">
    <property type="entry name" value="Rhodanese"/>
    <property type="match status" value="1"/>
</dbReference>
<feature type="domain" description="Rhodanese" evidence="2">
    <location>
        <begin position="39"/>
        <end position="138"/>
    </location>
</feature>
<accession>A0A272F092</accession>
<gene>
    <name evidence="3" type="ORF">BGI27_00095</name>
    <name evidence="4" type="ORF">CGU29_00130</name>
</gene>
<dbReference type="InterPro" id="IPR036873">
    <property type="entry name" value="Rhodanese-like_dom_sf"/>
</dbReference>
<evidence type="ECO:0000256" key="1">
    <source>
        <dbReference type="SAM" id="MobiDB-lite"/>
    </source>
</evidence>
<reference evidence="4 5" key="2">
    <citation type="submission" date="2017-07" db="EMBL/GenBank/DDBJ databases">
        <title>Candidatus Dactylopiibacterium carminicum, a nitrogen-fixing symbiont of the cochineal insect Dactylopius coccus and Dactylopius opuntiae (Hemiptera: Coccoidea: Dactylopiidae).</title>
        <authorList>
            <person name="Vera A."/>
        </authorList>
    </citation>
    <scope>NUCLEOTIDE SEQUENCE [LARGE SCALE GENOMIC DNA]</scope>
    <source>
        <strain evidence="4 5">NFDCM</strain>
    </source>
</reference>
<proteinExistence type="predicted"/>
<evidence type="ECO:0000313" key="3">
    <source>
        <dbReference type="EMBL" id="KAF7600791.1"/>
    </source>
</evidence>
<evidence type="ECO:0000313" key="4">
    <source>
        <dbReference type="EMBL" id="PAS95290.1"/>
    </source>
</evidence>
<feature type="region of interest" description="Disordered" evidence="1">
    <location>
        <begin position="131"/>
        <end position="152"/>
    </location>
</feature>
<comment type="caution">
    <text evidence="4">The sequence shown here is derived from an EMBL/GenBank/DDBJ whole genome shotgun (WGS) entry which is preliminary data.</text>
</comment>
<dbReference type="CDD" id="cd01522">
    <property type="entry name" value="RHOD_1"/>
    <property type="match status" value="1"/>
</dbReference>
<keyword evidence="6" id="KW-1185">Reference proteome</keyword>
<dbReference type="Gene3D" id="3.40.250.10">
    <property type="entry name" value="Rhodanese-like domain"/>
    <property type="match status" value="1"/>
</dbReference>
<name>A0A272F092_9RHOO</name>
<protein>
    <submittedName>
        <fullName evidence="3 4">Rhodanese</fullName>
    </submittedName>
</protein>
<dbReference type="PROSITE" id="PS50206">
    <property type="entry name" value="RHODANESE_3"/>
    <property type="match status" value="1"/>
</dbReference>
<dbReference type="RefSeq" id="WP_095522900.1">
    <property type="nucleotide sequence ID" value="NZ_MDUX01000001.1"/>
</dbReference>
<dbReference type="Proteomes" id="UP000216107">
    <property type="component" value="Unassembled WGS sequence"/>
</dbReference>
<dbReference type="AlphaFoldDB" id="A0A272F092"/>
<evidence type="ECO:0000259" key="2">
    <source>
        <dbReference type="PROSITE" id="PS50206"/>
    </source>
</evidence>
<dbReference type="SMART" id="SM00450">
    <property type="entry name" value="RHOD"/>
    <property type="match status" value="1"/>
</dbReference>
<dbReference type="Proteomes" id="UP000623509">
    <property type="component" value="Unassembled WGS sequence"/>
</dbReference>
<reference evidence="3 6" key="1">
    <citation type="submission" date="2016-08" db="EMBL/GenBank/DDBJ databases">
        <title>Candidatus Dactylopiibacterium carminicum genome sequence.</title>
        <authorList>
            <person name="Ramirez-Puebla S.T."/>
            <person name="Ormeno-Orrillo E."/>
            <person name="Vera-Ponce De Leon A."/>
            <person name="Luis L."/>
            <person name="Sanchez-Flores A."/>
            <person name="Monica R."/>
            <person name="Martinez-Romero E."/>
        </authorList>
    </citation>
    <scope>NUCLEOTIDE SEQUENCE [LARGE SCALE GENOMIC DNA]</scope>
    <source>
        <strain evidence="3">END1</strain>
    </source>
</reference>